<feature type="domain" description="AMP-binding enzyme C-terminal" evidence="4">
    <location>
        <begin position="421"/>
        <end position="497"/>
    </location>
</feature>
<dbReference type="GO" id="GO:0006631">
    <property type="term" value="P:fatty acid metabolic process"/>
    <property type="evidence" value="ECO:0007669"/>
    <property type="project" value="TreeGrafter"/>
</dbReference>
<dbReference type="PANTHER" id="PTHR43201">
    <property type="entry name" value="ACYL-COA SYNTHETASE"/>
    <property type="match status" value="1"/>
</dbReference>
<evidence type="ECO:0000313" key="6">
    <source>
        <dbReference type="Proteomes" id="UP000199584"/>
    </source>
</evidence>
<dbReference type="InterPro" id="IPR000873">
    <property type="entry name" value="AMP-dep_synth/lig_dom"/>
</dbReference>
<dbReference type="InterPro" id="IPR020845">
    <property type="entry name" value="AMP-binding_CS"/>
</dbReference>
<dbReference type="EMBL" id="FOYM01000012">
    <property type="protein sequence ID" value="SFR05729.1"/>
    <property type="molecule type" value="Genomic_DNA"/>
</dbReference>
<dbReference type="AlphaFoldDB" id="A0A1I6DJW3"/>
<dbReference type="NCBIfam" id="NF004837">
    <property type="entry name" value="PRK06187.1"/>
    <property type="match status" value="1"/>
</dbReference>
<sequence length="521" mass="58264">MLEMSAGKYPHRTALVYPAKGQRWTYRDWDAQANRLAGALLKLGINKGDRVSVFLGNTGELVSTLFAAAKIGAVFNPINCNLSATELTFILNHAESRVLVFGADEQKRVDRARAKIRTVEHYIYVDDAPPEFALPYYQLTGVACDDRPAILVSENDWYSIIYTSGTTGKPKGVIHRHRDIVDHSMCMIECQKLTYRDRGLSIDPLYHAAELHCFFLPRVHVGAANIILKNFDPQLVWQVLQEEKITFMFADPAKCRAILQHAPADCRLPHLRVLANGGAPMPPALAARCREVFRSDIIHLYGMTEMGPVITVLYPEEQESKSGSVGKPLINHEIRVVRISDAFPSDPQDAVETGVRGEVVVRGVGMMQGYYNRPEMTAEALYGGWYHTGDIGSLDEDGYLWLSGRRDDVIFSGVDNIYPQEIEEVLLEHPDVLEAAVVGVEIADWETEIVAFIVSQNPSLAPGDIKNYLQQCDKLAGFKMPGEYVFIDKLPRVTTGKVQKRLLAKQFKRLCLANAQFQNAE</sequence>
<keyword evidence="6" id="KW-1185">Reference proteome</keyword>
<protein>
    <submittedName>
        <fullName evidence="5">Acyl-CoA synthetase (AMP-forming)/AMP-acid ligase II</fullName>
    </submittedName>
</protein>
<evidence type="ECO:0000256" key="2">
    <source>
        <dbReference type="ARBA" id="ARBA00022598"/>
    </source>
</evidence>
<gene>
    <name evidence="5" type="ORF">SAMN05660706_11283</name>
</gene>
<dbReference type="GO" id="GO:0031956">
    <property type="term" value="F:medium-chain fatty acid-CoA ligase activity"/>
    <property type="evidence" value="ECO:0007669"/>
    <property type="project" value="TreeGrafter"/>
</dbReference>
<comment type="similarity">
    <text evidence="1">Belongs to the ATP-dependent AMP-binding enzyme family.</text>
</comment>
<dbReference type="PROSITE" id="PS00455">
    <property type="entry name" value="AMP_BINDING"/>
    <property type="match status" value="1"/>
</dbReference>
<dbReference type="InterPro" id="IPR025110">
    <property type="entry name" value="AMP-bd_C"/>
</dbReference>
<keyword evidence="2 5" id="KW-0436">Ligase</keyword>
<dbReference type="PANTHER" id="PTHR43201:SF5">
    <property type="entry name" value="MEDIUM-CHAIN ACYL-COA LIGASE ACSF2, MITOCHONDRIAL"/>
    <property type="match status" value="1"/>
</dbReference>
<evidence type="ECO:0000256" key="1">
    <source>
        <dbReference type="ARBA" id="ARBA00006432"/>
    </source>
</evidence>
<feature type="domain" description="AMP-dependent synthetase/ligase" evidence="3">
    <location>
        <begin position="3"/>
        <end position="371"/>
    </location>
</feature>
<name>A0A1I6DJW3_9FIRM</name>
<dbReference type="InterPro" id="IPR042099">
    <property type="entry name" value="ANL_N_sf"/>
</dbReference>
<accession>A0A1I6DJW3</accession>
<evidence type="ECO:0000259" key="4">
    <source>
        <dbReference type="Pfam" id="PF13193"/>
    </source>
</evidence>
<dbReference type="InterPro" id="IPR045851">
    <property type="entry name" value="AMP-bd_C_sf"/>
</dbReference>
<dbReference type="SUPFAM" id="SSF56801">
    <property type="entry name" value="Acetyl-CoA synthetase-like"/>
    <property type="match status" value="1"/>
</dbReference>
<dbReference type="Proteomes" id="UP000199584">
    <property type="component" value="Unassembled WGS sequence"/>
</dbReference>
<evidence type="ECO:0000313" key="5">
    <source>
        <dbReference type="EMBL" id="SFR05729.1"/>
    </source>
</evidence>
<reference evidence="6" key="1">
    <citation type="submission" date="2016-10" db="EMBL/GenBank/DDBJ databases">
        <authorList>
            <person name="Varghese N."/>
            <person name="Submissions S."/>
        </authorList>
    </citation>
    <scope>NUCLEOTIDE SEQUENCE [LARGE SCALE GENOMIC DNA]</scope>
    <source>
        <strain evidence="6">DSM 3669</strain>
    </source>
</reference>
<organism evidence="5 6">
    <name type="scientific">Desulfoscipio geothermicus DSM 3669</name>
    <dbReference type="NCBI Taxonomy" id="1121426"/>
    <lineage>
        <taxon>Bacteria</taxon>
        <taxon>Bacillati</taxon>
        <taxon>Bacillota</taxon>
        <taxon>Clostridia</taxon>
        <taxon>Eubacteriales</taxon>
        <taxon>Desulfallaceae</taxon>
        <taxon>Desulfoscipio</taxon>
    </lineage>
</organism>
<dbReference type="Gene3D" id="3.40.50.12780">
    <property type="entry name" value="N-terminal domain of ligase-like"/>
    <property type="match status" value="1"/>
</dbReference>
<proteinExistence type="inferred from homology"/>
<dbReference type="Pfam" id="PF00501">
    <property type="entry name" value="AMP-binding"/>
    <property type="match status" value="1"/>
</dbReference>
<dbReference type="STRING" id="39060.SAMN05660706_11283"/>
<dbReference type="Pfam" id="PF13193">
    <property type="entry name" value="AMP-binding_C"/>
    <property type="match status" value="1"/>
</dbReference>
<dbReference type="Gene3D" id="3.30.300.30">
    <property type="match status" value="1"/>
</dbReference>
<evidence type="ECO:0000259" key="3">
    <source>
        <dbReference type="Pfam" id="PF00501"/>
    </source>
</evidence>